<dbReference type="GO" id="GO:0051701">
    <property type="term" value="P:biological process involved in interaction with host"/>
    <property type="evidence" value="ECO:0007669"/>
    <property type="project" value="TreeGrafter"/>
</dbReference>
<evidence type="ECO:0000256" key="8">
    <source>
        <dbReference type="ARBA" id="ARBA00023098"/>
    </source>
</evidence>
<dbReference type="InterPro" id="IPR009721">
    <property type="entry name" value="O-acyltransferase_WSD1_C"/>
</dbReference>
<protein>
    <recommendedName>
        <fullName evidence="4 11">Diacylglycerol O-acyltransferase</fullName>
        <ecNumber evidence="4 11">2.3.1.20</ecNumber>
    </recommendedName>
</protein>
<name>A0A172USV9_9MYCO</name>
<dbReference type="GO" id="GO:0071731">
    <property type="term" value="P:response to nitric oxide"/>
    <property type="evidence" value="ECO:0007669"/>
    <property type="project" value="TreeGrafter"/>
</dbReference>
<evidence type="ECO:0000256" key="5">
    <source>
        <dbReference type="ARBA" id="ARBA00022516"/>
    </source>
</evidence>
<comment type="similarity">
    <text evidence="3 11">Belongs to the long-chain O-acyltransferase family.</text>
</comment>
<dbReference type="SUPFAM" id="SSF52777">
    <property type="entry name" value="CoA-dependent acyltransferases"/>
    <property type="match status" value="2"/>
</dbReference>
<dbReference type="PANTHER" id="PTHR31650">
    <property type="entry name" value="O-ACYLTRANSFERASE (WSD1-LIKE) FAMILY PROTEIN"/>
    <property type="match status" value="1"/>
</dbReference>
<dbReference type="OrthoDB" id="9810950at2"/>
<gene>
    <name evidence="14" type="ORF">A7U43_24855</name>
</gene>
<comment type="pathway">
    <text evidence="1 11">Glycerolipid metabolism; triacylglycerol biosynthesis.</text>
</comment>
<evidence type="ECO:0000256" key="11">
    <source>
        <dbReference type="RuleBase" id="RU361241"/>
    </source>
</evidence>
<evidence type="ECO:0000313" key="14">
    <source>
        <dbReference type="EMBL" id="ANE82053.1"/>
    </source>
</evidence>
<dbReference type="EC" id="2.3.1.20" evidence="4 11"/>
<keyword evidence="9 11" id="KW-0012">Acyltransferase</keyword>
<proteinExistence type="inferred from homology"/>
<evidence type="ECO:0000256" key="2">
    <source>
        <dbReference type="ARBA" id="ARBA00005189"/>
    </source>
</evidence>
<dbReference type="GO" id="GO:0004144">
    <property type="term" value="F:diacylglycerol O-acyltransferase activity"/>
    <property type="evidence" value="ECO:0007669"/>
    <property type="project" value="UniProtKB-EC"/>
</dbReference>
<keyword evidence="6 11" id="KW-0808">Transferase</keyword>
<comment type="pathway">
    <text evidence="2">Lipid metabolism.</text>
</comment>
<feature type="domain" description="O-acyltransferase WSD1-like N-terminal" evidence="12">
    <location>
        <begin position="4"/>
        <end position="261"/>
    </location>
</feature>
<feature type="domain" description="O-acyltransferase WSD1 C-terminal" evidence="13">
    <location>
        <begin position="303"/>
        <end position="446"/>
    </location>
</feature>
<organism evidence="14 15">
    <name type="scientific">Mycobacterium adipatum</name>
    <dbReference type="NCBI Taxonomy" id="1682113"/>
    <lineage>
        <taxon>Bacteria</taxon>
        <taxon>Bacillati</taxon>
        <taxon>Actinomycetota</taxon>
        <taxon>Actinomycetes</taxon>
        <taxon>Mycobacteriales</taxon>
        <taxon>Mycobacteriaceae</taxon>
        <taxon>Mycobacterium</taxon>
    </lineage>
</organism>
<dbReference type="Pfam" id="PF03007">
    <property type="entry name" value="WS_DGAT_cat"/>
    <property type="match status" value="1"/>
</dbReference>
<keyword evidence="8 11" id="KW-0443">Lipid metabolism</keyword>
<dbReference type="InterPro" id="IPR004255">
    <property type="entry name" value="O-acyltransferase_WSD1_N"/>
</dbReference>
<dbReference type="EMBL" id="CP015596">
    <property type="protein sequence ID" value="ANE82053.1"/>
    <property type="molecule type" value="Genomic_DNA"/>
</dbReference>
<keyword evidence="15" id="KW-1185">Reference proteome</keyword>
<evidence type="ECO:0000259" key="12">
    <source>
        <dbReference type="Pfam" id="PF03007"/>
    </source>
</evidence>
<accession>A0A172USV9</accession>
<evidence type="ECO:0000256" key="4">
    <source>
        <dbReference type="ARBA" id="ARBA00013244"/>
    </source>
</evidence>
<evidence type="ECO:0000259" key="13">
    <source>
        <dbReference type="Pfam" id="PF06974"/>
    </source>
</evidence>
<dbReference type="GO" id="GO:0006071">
    <property type="term" value="P:glycerol metabolic process"/>
    <property type="evidence" value="ECO:0007669"/>
    <property type="project" value="UniProtKB-KW"/>
</dbReference>
<dbReference type="GO" id="GO:0005886">
    <property type="term" value="C:plasma membrane"/>
    <property type="evidence" value="ECO:0007669"/>
    <property type="project" value="TreeGrafter"/>
</dbReference>
<keyword evidence="7 11" id="KW-0319">Glycerol metabolism</keyword>
<evidence type="ECO:0000256" key="1">
    <source>
        <dbReference type="ARBA" id="ARBA00004771"/>
    </source>
</evidence>
<dbReference type="NCBIfam" id="TIGR02946">
    <property type="entry name" value="acyl_WS_DGAT"/>
    <property type="match status" value="1"/>
</dbReference>
<dbReference type="UniPathway" id="UPA00282"/>
<dbReference type="STRING" id="1682113.A7U43_24855"/>
<evidence type="ECO:0000256" key="10">
    <source>
        <dbReference type="ARBA" id="ARBA00048109"/>
    </source>
</evidence>
<evidence type="ECO:0000256" key="6">
    <source>
        <dbReference type="ARBA" id="ARBA00022679"/>
    </source>
</evidence>
<evidence type="ECO:0000256" key="9">
    <source>
        <dbReference type="ARBA" id="ARBA00023315"/>
    </source>
</evidence>
<dbReference type="RefSeq" id="WP_068000270.1">
    <property type="nucleotide sequence ID" value="NZ_CP015596.1"/>
</dbReference>
<evidence type="ECO:0000256" key="7">
    <source>
        <dbReference type="ARBA" id="ARBA00022798"/>
    </source>
</evidence>
<reference evidence="14 15" key="1">
    <citation type="submission" date="2016-05" db="EMBL/GenBank/DDBJ databases">
        <title>Complete genome sequence of a phthalic acid esters degrading Mycobacterium sp. YC-RL4.</title>
        <authorList>
            <person name="Ren L."/>
            <person name="Fan S."/>
            <person name="Ruth N."/>
            <person name="Jia Y."/>
            <person name="Wang J."/>
            <person name="Qiao C."/>
        </authorList>
    </citation>
    <scope>NUCLEOTIDE SEQUENCE [LARGE SCALE GENOMIC DNA]</scope>
    <source>
        <strain evidence="14 15">YC-RL4</strain>
    </source>
</reference>
<dbReference type="GO" id="GO:0001666">
    <property type="term" value="P:response to hypoxia"/>
    <property type="evidence" value="ECO:0007669"/>
    <property type="project" value="TreeGrafter"/>
</dbReference>
<dbReference type="AlphaFoldDB" id="A0A172USV9"/>
<dbReference type="Pfam" id="PF06974">
    <property type="entry name" value="WS_DGAT_C"/>
    <property type="match status" value="1"/>
</dbReference>
<dbReference type="Proteomes" id="UP000077143">
    <property type="component" value="Chromosome"/>
</dbReference>
<evidence type="ECO:0000256" key="3">
    <source>
        <dbReference type="ARBA" id="ARBA00009587"/>
    </source>
</evidence>
<evidence type="ECO:0000313" key="15">
    <source>
        <dbReference type="Proteomes" id="UP000077143"/>
    </source>
</evidence>
<dbReference type="InterPro" id="IPR014292">
    <property type="entry name" value="Acyl_transf_WS/DGAT"/>
</dbReference>
<dbReference type="Gene3D" id="3.30.559.10">
    <property type="entry name" value="Chloramphenicol acetyltransferase-like domain"/>
    <property type="match status" value="1"/>
</dbReference>
<sequence>MERLTALDAGFLDAEDADRHVSLAVGAVAIIDGPAPAHDEVLAVIGERILATPRLRQVVRRHPLDLSAPRWADDPALDLAHHIRRAALPHPGTDAELFRFTAEAMESRLDRERPLWQCWVIEGLADDRWALLMKMHHCIADGISTMHMLTGLCDAGVGATYVEAIRATADEGGGAQAAATRTLNPVDWVRSAWNTASALTTGTVKTITGAIEIVDSLLRTGPASPLNGPVTTMRRYSAVRVPLAGALSVCEAFGVTLNDVALAAITDSFRAALLRRGEQPRHDSLRTLVPVSVRADDAADQTGNRVSVMLPYLPVDEPDRVEQLRSVHRRMARVKSGGQSQAGSTVVSALKLVPFALASRTIRALTALPQRGVVTLATNIPGPRDRLSMMGREVVGMLPVPPVALRLRAGVAILTYADDLVFGVTADFDALPDVDELAAGIGKAMTCLAAAARHPHPGRPGLVLIPPTDDADTPTPHLDRVQG</sequence>
<dbReference type="InterPro" id="IPR045034">
    <property type="entry name" value="O-acyltransferase_WSD1-like"/>
</dbReference>
<dbReference type="PANTHER" id="PTHR31650:SF1">
    <property type="entry name" value="WAX ESTER SYNTHASE_DIACYLGLYCEROL ACYLTRANSFERASE 4-RELATED"/>
    <property type="match status" value="1"/>
</dbReference>
<dbReference type="InterPro" id="IPR023213">
    <property type="entry name" value="CAT-like_dom_sf"/>
</dbReference>
<comment type="catalytic activity">
    <reaction evidence="10 11">
        <text>an acyl-CoA + a 1,2-diacyl-sn-glycerol = a triacyl-sn-glycerol + CoA</text>
        <dbReference type="Rhea" id="RHEA:10868"/>
        <dbReference type="ChEBI" id="CHEBI:17815"/>
        <dbReference type="ChEBI" id="CHEBI:57287"/>
        <dbReference type="ChEBI" id="CHEBI:58342"/>
        <dbReference type="ChEBI" id="CHEBI:64615"/>
        <dbReference type="EC" id="2.3.1.20"/>
    </reaction>
</comment>
<dbReference type="GO" id="GO:0019432">
    <property type="term" value="P:triglyceride biosynthetic process"/>
    <property type="evidence" value="ECO:0007669"/>
    <property type="project" value="UniProtKB-UniPathway"/>
</dbReference>
<keyword evidence="5 11" id="KW-0444">Lipid biosynthesis</keyword>
<dbReference type="KEGG" id="madi:A7U43_24855"/>